<accession>A0ABD5S0A8</accession>
<name>A0ABD5S0A8_9EURY</name>
<dbReference type="PANTHER" id="PTHR11626">
    <property type="entry name" value="FARNESYL-DIPHOSPHATE FARNESYLTRANSFERASE"/>
    <property type="match status" value="1"/>
</dbReference>
<dbReference type="AlphaFoldDB" id="A0ABD5S0A8"/>
<dbReference type="PANTHER" id="PTHR11626:SF2">
    <property type="entry name" value="SQUALENE SYNTHASE"/>
    <property type="match status" value="1"/>
</dbReference>
<dbReference type="InterPro" id="IPR008949">
    <property type="entry name" value="Isoprenoid_synthase_dom_sf"/>
</dbReference>
<dbReference type="Proteomes" id="UP001596328">
    <property type="component" value="Unassembled WGS sequence"/>
</dbReference>
<dbReference type="InterPro" id="IPR002060">
    <property type="entry name" value="Squ/phyt_synthse"/>
</dbReference>
<gene>
    <name evidence="1" type="ORF">ACFQE1_10910</name>
</gene>
<dbReference type="SFLD" id="SFLDG01018">
    <property type="entry name" value="Squalene/Phytoene_Synthase_Lik"/>
    <property type="match status" value="1"/>
</dbReference>
<dbReference type="SFLD" id="SFLDS00005">
    <property type="entry name" value="Isoprenoid_Synthase_Type_I"/>
    <property type="match status" value="1"/>
</dbReference>
<evidence type="ECO:0000313" key="1">
    <source>
        <dbReference type="EMBL" id="MFC6724871.1"/>
    </source>
</evidence>
<dbReference type="Gene3D" id="1.10.600.10">
    <property type="entry name" value="Farnesyl Diphosphate Synthase"/>
    <property type="match status" value="1"/>
</dbReference>
<organism evidence="1 2">
    <name type="scientific">Halobium palmae</name>
    <dbReference type="NCBI Taxonomy" id="1776492"/>
    <lineage>
        <taxon>Archaea</taxon>
        <taxon>Methanobacteriati</taxon>
        <taxon>Methanobacteriota</taxon>
        <taxon>Stenosarchaea group</taxon>
        <taxon>Halobacteria</taxon>
        <taxon>Halobacteriales</taxon>
        <taxon>Haloferacaceae</taxon>
        <taxon>Halobium</taxon>
    </lineage>
</organism>
<comment type="caution">
    <text evidence="1">The sequence shown here is derived from an EMBL/GenBank/DDBJ whole genome shotgun (WGS) entry which is preliminary data.</text>
</comment>
<dbReference type="EMBL" id="JBHSWU010000306">
    <property type="protein sequence ID" value="MFC6724871.1"/>
    <property type="molecule type" value="Genomic_DNA"/>
</dbReference>
<dbReference type="Pfam" id="PF00494">
    <property type="entry name" value="SQS_PSY"/>
    <property type="match status" value="1"/>
</dbReference>
<evidence type="ECO:0000313" key="2">
    <source>
        <dbReference type="Proteomes" id="UP001596328"/>
    </source>
</evidence>
<dbReference type="SUPFAM" id="SSF48576">
    <property type="entry name" value="Terpenoid synthases"/>
    <property type="match status" value="1"/>
</dbReference>
<reference evidence="1 2" key="1">
    <citation type="journal article" date="2019" name="Int. J. Syst. Evol. Microbiol.">
        <title>The Global Catalogue of Microorganisms (GCM) 10K type strain sequencing project: providing services to taxonomists for standard genome sequencing and annotation.</title>
        <authorList>
            <consortium name="The Broad Institute Genomics Platform"/>
            <consortium name="The Broad Institute Genome Sequencing Center for Infectious Disease"/>
            <person name="Wu L."/>
            <person name="Ma J."/>
        </authorList>
    </citation>
    <scope>NUCLEOTIDE SEQUENCE [LARGE SCALE GENOMIC DNA]</scope>
    <source>
        <strain evidence="1 2">NBRC 111368</strain>
    </source>
</reference>
<protein>
    <submittedName>
        <fullName evidence="1">Phytoene/squalene synthase family protein</fullName>
    </submittedName>
</protein>
<keyword evidence="2" id="KW-1185">Reference proteome</keyword>
<proteinExistence type="predicted"/>
<dbReference type="InterPro" id="IPR044844">
    <property type="entry name" value="Trans_IPPS_euk-type"/>
</dbReference>
<sequence>MVESTLSDGVPAPGPPLQWCHEVVDDVSRTFAISINLLEEPMSSYICVGYLLCRVPDTVEDAKHIPNDEKADLLSLYDAALDPDDGTTPEAFVAAIEEWIPEDPESPADWEVVRRTARVFEAYDAFDAEVSGAMRPPIRELVDGMETFVERSNEETGLRIEDREELDRYCYFVAGTVGHLITNLTALETDDGTERYLRERAESFGLLLQLVNIAKDVHTDLRDEDNVYVPANWLRAHGVPQEHILAPEYRAGAGVAVKRVIDHARSFRGEAREYLHRLGRSTEGHLSAWALPYLLAVATLRELDANLDEVFTESSVKVSREEVTSLVAAFTTASPDVDLLRDLERSIDAE</sequence>